<comment type="caution">
    <text evidence="2">The sequence shown here is derived from an EMBL/GenBank/DDBJ whole genome shotgun (WGS) entry which is preliminary data.</text>
</comment>
<keyword evidence="1" id="KW-0472">Membrane</keyword>
<feature type="transmembrane region" description="Helical" evidence="1">
    <location>
        <begin position="145"/>
        <end position="162"/>
    </location>
</feature>
<dbReference type="RefSeq" id="WP_105039630.1">
    <property type="nucleotide sequence ID" value="NZ_PPSL01000003.1"/>
</dbReference>
<evidence type="ECO:0000256" key="1">
    <source>
        <dbReference type="SAM" id="Phobius"/>
    </source>
</evidence>
<accession>A0A2S7SVH5</accession>
<organism evidence="2 3">
    <name type="scientific">Flavipsychrobacter stenotrophus</name>
    <dbReference type="NCBI Taxonomy" id="2077091"/>
    <lineage>
        <taxon>Bacteria</taxon>
        <taxon>Pseudomonadati</taxon>
        <taxon>Bacteroidota</taxon>
        <taxon>Chitinophagia</taxon>
        <taxon>Chitinophagales</taxon>
        <taxon>Chitinophagaceae</taxon>
        <taxon>Flavipsychrobacter</taxon>
    </lineage>
</organism>
<keyword evidence="1" id="KW-1133">Transmembrane helix</keyword>
<dbReference type="EMBL" id="PPSL01000003">
    <property type="protein sequence ID" value="PQJ10903.1"/>
    <property type="molecule type" value="Genomic_DNA"/>
</dbReference>
<gene>
    <name evidence="2" type="ORF">CJD36_013105</name>
</gene>
<protein>
    <submittedName>
        <fullName evidence="2">Uncharacterized protein</fullName>
    </submittedName>
</protein>
<dbReference type="Proteomes" id="UP000239872">
    <property type="component" value="Unassembled WGS sequence"/>
</dbReference>
<feature type="transmembrane region" description="Helical" evidence="1">
    <location>
        <begin position="101"/>
        <end position="125"/>
    </location>
</feature>
<dbReference type="OrthoDB" id="1042979at2"/>
<evidence type="ECO:0000313" key="3">
    <source>
        <dbReference type="Proteomes" id="UP000239872"/>
    </source>
</evidence>
<dbReference type="AlphaFoldDB" id="A0A2S7SVH5"/>
<name>A0A2S7SVH5_9BACT</name>
<evidence type="ECO:0000313" key="2">
    <source>
        <dbReference type="EMBL" id="PQJ10903.1"/>
    </source>
</evidence>
<proteinExistence type="predicted"/>
<sequence length="174" mass="20084">MTNKTEILNKLTDAKLIDVVKNYRQYGYDDTLRNAAISILNERGLTVDDLIFGGNFTNTQYDNATEYYQSYNQNSQRAFILYSLSLASIIVLPWITMPSDAIAKTLVIVNIILNISFIVFLIKAYISHSEFYTAMGKKLAKGDQLIFFIVGIPFYILMYFFYRSQMKEEMKAIQ</sequence>
<reference evidence="2 3" key="1">
    <citation type="submission" date="2018-01" db="EMBL/GenBank/DDBJ databases">
        <title>A novel member of the phylum Bacteroidetes isolated from glacier ice.</title>
        <authorList>
            <person name="Liu Q."/>
            <person name="Xin Y.-H."/>
        </authorList>
    </citation>
    <scope>NUCLEOTIDE SEQUENCE [LARGE SCALE GENOMIC DNA]</scope>
    <source>
        <strain evidence="2 3">RB1R16</strain>
    </source>
</reference>
<keyword evidence="3" id="KW-1185">Reference proteome</keyword>
<keyword evidence="1" id="KW-0812">Transmembrane</keyword>
<feature type="transmembrane region" description="Helical" evidence="1">
    <location>
        <begin position="78"/>
        <end position="95"/>
    </location>
</feature>